<evidence type="ECO:0000259" key="4">
    <source>
        <dbReference type="Pfam" id="PF00013"/>
    </source>
</evidence>
<reference evidence="6 7" key="1">
    <citation type="journal article" date="2018" name="Sci. Rep.">
        <title>Genomic signatures of local adaptation to the degree of environmental predictability in rotifers.</title>
        <authorList>
            <person name="Franch-Gras L."/>
            <person name="Hahn C."/>
            <person name="Garcia-Roger E.M."/>
            <person name="Carmona M.J."/>
            <person name="Serra M."/>
            <person name="Gomez A."/>
        </authorList>
    </citation>
    <scope>NUCLEOTIDE SEQUENCE [LARGE SCALE GENOMIC DNA]</scope>
    <source>
        <strain evidence="6">HYR1</strain>
    </source>
</reference>
<dbReference type="InterPro" id="IPR050621">
    <property type="entry name" value="Tudor_domain_containing"/>
</dbReference>
<feature type="domain" description="K Homology" evidence="4">
    <location>
        <begin position="175"/>
        <end position="214"/>
    </location>
</feature>
<dbReference type="OrthoDB" id="10069557at2759"/>
<evidence type="ECO:0000313" key="6">
    <source>
        <dbReference type="EMBL" id="RNA26891.1"/>
    </source>
</evidence>
<evidence type="ECO:0000259" key="5">
    <source>
        <dbReference type="Pfam" id="PF00567"/>
    </source>
</evidence>
<keyword evidence="7" id="KW-1185">Reference proteome</keyword>
<feature type="domain" description="Tudor" evidence="5">
    <location>
        <begin position="253"/>
        <end position="371"/>
    </location>
</feature>
<keyword evidence="3" id="KW-1133">Transmembrane helix</keyword>
<dbReference type="PROSITE" id="PS50084">
    <property type="entry name" value="KH_TYPE_1"/>
    <property type="match status" value="1"/>
</dbReference>
<proteinExistence type="predicted"/>
<keyword evidence="3" id="KW-0472">Membrane</keyword>
<feature type="region of interest" description="Disordered" evidence="2">
    <location>
        <begin position="119"/>
        <end position="161"/>
    </location>
</feature>
<dbReference type="SUPFAM" id="SSF63748">
    <property type="entry name" value="Tudor/PWWP/MBT"/>
    <property type="match status" value="1"/>
</dbReference>
<dbReference type="STRING" id="10195.A0A3M7RTL4"/>
<dbReference type="Pfam" id="PF00567">
    <property type="entry name" value="TUDOR"/>
    <property type="match status" value="1"/>
</dbReference>
<sequence length="436" mass="49178">MALDTTSSRTRSITAIGAGAVLFAIIGYFLLNKKSKKAKTSLEMHPPKDHLDETLEDKCLHSPVEASSPVITEHKFFTEKFEISIEKSIETNLVVNQPPAELSPSSTISELSSESANLSNVEKVMEQKEAKVKPESKKAEPVAKSKKSKSKQAKSSETKAETKSGEKIFEDLVVYEFNFPRKLCGKLIGKNGVHVDLIRSKTRTQIAVRNDPNPTTKPIIYRRYNPQASVFSSAKVLVAPDMYVDVKSMPRSDDLVDVHVSAVVGPTHVFIQLPKNQSFANLLKLDQNMLAVYNSDESTPVMTEPIEHGAICAAPTLYGWHRAMVTHYLSRSQMAEINANYSEQCGMATIKFLDYGGYLDLPCDQLRQLRHFKFLNIFLNNIKKNINNLNFNKKKLSHEQVIKNLIPEHIMDQKAKHCKLIYRNIKNTKKIKKKYI</sequence>
<dbReference type="AlphaFoldDB" id="A0A3M7RTL4"/>
<feature type="compositionally biased region" description="Basic and acidic residues" evidence="2">
    <location>
        <begin position="123"/>
        <end position="143"/>
    </location>
</feature>
<dbReference type="PANTHER" id="PTHR22948">
    <property type="entry name" value="TUDOR DOMAIN CONTAINING PROTEIN"/>
    <property type="match status" value="1"/>
</dbReference>
<dbReference type="GO" id="GO:0003723">
    <property type="term" value="F:RNA binding"/>
    <property type="evidence" value="ECO:0007669"/>
    <property type="project" value="UniProtKB-UniRule"/>
</dbReference>
<comment type="caution">
    <text evidence="6">The sequence shown here is derived from an EMBL/GenBank/DDBJ whole genome shotgun (WGS) entry which is preliminary data.</text>
</comment>
<dbReference type="SUPFAM" id="SSF54791">
    <property type="entry name" value="Eukaryotic type KH-domain (KH-domain type I)"/>
    <property type="match status" value="1"/>
</dbReference>
<protein>
    <submittedName>
        <fullName evidence="6">KH domain-containing</fullName>
    </submittedName>
</protein>
<dbReference type="InterPro" id="IPR036612">
    <property type="entry name" value="KH_dom_type_1_sf"/>
</dbReference>
<dbReference type="Gene3D" id="3.30.1370.10">
    <property type="entry name" value="K Homology domain, type 1"/>
    <property type="match status" value="1"/>
</dbReference>
<dbReference type="PANTHER" id="PTHR22948:SF65">
    <property type="entry name" value="A-KINASE ANCHORING PROTEIN 1"/>
    <property type="match status" value="1"/>
</dbReference>
<evidence type="ECO:0000256" key="1">
    <source>
        <dbReference type="PROSITE-ProRule" id="PRU00117"/>
    </source>
</evidence>
<keyword evidence="1" id="KW-0694">RNA-binding</keyword>
<evidence type="ECO:0000256" key="3">
    <source>
        <dbReference type="SAM" id="Phobius"/>
    </source>
</evidence>
<name>A0A3M7RTL4_BRAPC</name>
<organism evidence="6 7">
    <name type="scientific">Brachionus plicatilis</name>
    <name type="common">Marine rotifer</name>
    <name type="synonym">Brachionus muelleri</name>
    <dbReference type="NCBI Taxonomy" id="10195"/>
    <lineage>
        <taxon>Eukaryota</taxon>
        <taxon>Metazoa</taxon>
        <taxon>Spiralia</taxon>
        <taxon>Gnathifera</taxon>
        <taxon>Rotifera</taxon>
        <taxon>Eurotatoria</taxon>
        <taxon>Monogononta</taxon>
        <taxon>Pseudotrocha</taxon>
        <taxon>Ploima</taxon>
        <taxon>Brachionidae</taxon>
        <taxon>Brachionus</taxon>
    </lineage>
</organism>
<accession>A0A3M7RTL4</accession>
<dbReference type="Pfam" id="PF00013">
    <property type="entry name" value="KH_1"/>
    <property type="match status" value="1"/>
</dbReference>
<dbReference type="EMBL" id="REGN01002651">
    <property type="protein sequence ID" value="RNA26891.1"/>
    <property type="molecule type" value="Genomic_DNA"/>
</dbReference>
<dbReference type="InterPro" id="IPR002999">
    <property type="entry name" value="Tudor"/>
</dbReference>
<dbReference type="Gene3D" id="2.30.30.140">
    <property type="match status" value="1"/>
</dbReference>
<evidence type="ECO:0000256" key="2">
    <source>
        <dbReference type="SAM" id="MobiDB-lite"/>
    </source>
</evidence>
<dbReference type="Proteomes" id="UP000276133">
    <property type="component" value="Unassembled WGS sequence"/>
</dbReference>
<keyword evidence="3" id="KW-0812">Transmembrane</keyword>
<gene>
    <name evidence="6" type="ORF">BpHYR1_009153</name>
</gene>
<dbReference type="InterPro" id="IPR004088">
    <property type="entry name" value="KH_dom_type_1"/>
</dbReference>
<evidence type="ECO:0000313" key="7">
    <source>
        <dbReference type="Proteomes" id="UP000276133"/>
    </source>
</evidence>
<feature type="transmembrane region" description="Helical" evidence="3">
    <location>
        <begin position="12"/>
        <end position="31"/>
    </location>
</feature>